<dbReference type="Pfam" id="PF00009">
    <property type="entry name" value="GTP_EFTU"/>
    <property type="match status" value="1"/>
</dbReference>
<dbReference type="InterPro" id="IPR044145">
    <property type="entry name" value="IF2_II"/>
</dbReference>
<dbReference type="CDD" id="cd03702">
    <property type="entry name" value="IF2_mtIF2_II"/>
    <property type="match status" value="1"/>
</dbReference>
<dbReference type="Pfam" id="PF11987">
    <property type="entry name" value="IF-2"/>
    <property type="match status" value="1"/>
</dbReference>
<dbReference type="Pfam" id="PF04760">
    <property type="entry name" value="IF2_N"/>
    <property type="match status" value="1"/>
</dbReference>
<dbReference type="Gene3D" id="3.40.50.10050">
    <property type="entry name" value="Translation initiation factor IF- 2, domain 3"/>
    <property type="match status" value="1"/>
</dbReference>
<dbReference type="InterPro" id="IPR000795">
    <property type="entry name" value="T_Tr_GTP-bd_dom"/>
</dbReference>
<dbReference type="FunFam" id="3.40.50.300:FF:000019">
    <property type="entry name" value="Translation initiation factor IF-2"/>
    <property type="match status" value="1"/>
</dbReference>
<keyword evidence="6 8" id="KW-0342">GTP-binding</keyword>
<reference evidence="12" key="2">
    <citation type="submission" date="2020-09" db="EMBL/GenBank/DDBJ databases">
        <authorList>
            <person name="Sun Q."/>
            <person name="Kim S."/>
        </authorList>
    </citation>
    <scope>NUCLEOTIDE SEQUENCE</scope>
    <source>
        <strain evidence="12">KCTC 32513</strain>
    </source>
</reference>
<proteinExistence type="inferred from homology"/>
<evidence type="ECO:0000256" key="8">
    <source>
        <dbReference type="HAMAP-Rule" id="MF_00100"/>
    </source>
</evidence>
<evidence type="ECO:0000256" key="10">
    <source>
        <dbReference type="SAM" id="MobiDB-lite"/>
    </source>
</evidence>
<dbReference type="EMBL" id="BMZH01000002">
    <property type="protein sequence ID" value="GHA85861.1"/>
    <property type="molecule type" value="Genomic_DNA"/>
</dbReference>
<feature type="compositionally biased region" description="Gly residues" evidence="10">
    <location>
        <begin position="12"/>
        <end position="21"/>
    </location>
</feature>
<keyword evidence="13" id="KW-1185">Reference proteome</keyword>
<feature type="region of interest" description="Disordered" evidence="10">
    <location>
        <begin position="1"/>
        <end position="180"/>
    </location>
</feature>
<evidence type="ECO:0000256" key="1">
    <source>
        <dbReference type="ARBA" id="ARBA00007733"/>
    </source>
</evidence>
<organism evidence="12 13">
    <name type="scientific">Algimonas arctica</name>
    <dbReference type="NCBI Taxonomy" id="1479486"/>
    <lineage>
        <taxon>Bacteria</taxon>
        <taxon>Pseudomonadati</taxon>
        <taxon>Pseudomonadota</taxon>
        <taxon>Alphaproteobacteria</taxon>
        <taxon>Maricaulales</taxon>
        <taxon>Robiginitomaculaceae</taxon>
        <taxon>Algimonas</taxon>
    </lineage>
</organism>
<dbReference type="InterPro" id="IPR053905">
    <property type="entry name" value="EF-G-like_DII"/>
</dbReference>
<dbReference type="GO" id="GO:0005737">
    <property type="term" value="C:cytoplasm"/>
    <property type="evidence" value="ECO:0007669"/>
    <property type="project" value="UniProtKB-SubCell"/>
</dbReference>
<dbReference type="InterPro" id="IPR015760">
    <property type="entry name" value="TIF_IF2"/>
</dbReference>
<evidence type="ECO:0000259" key="11">
    <source>
        <dbReference type="PROSITE" id="PS51722"/>
    </source>
</evidence>
<dbReference type="InterPro" id="IPR027417">
    <property type="entry name" value="P-loop_NTPase"/>
</dbReference>
<comment type="similarity">
    <text evidence="1 8 9">Belongs to the TRAFAC class translation factor GTPase superfamily. Classic translation factor GTPase family. IF-2 subfamily.</text>
</comment>
<dbReference type="InterPro" id="IPR005225">
    <property type="entry name" value="Small_GTP-bd"/>
</dbReference>
<dbReference type="AlphaFoldDB" id="A0A8J3CM64"/>
<dbReference type="InterPro" id="IPR036925">
    <property type="entry name" value="TIF_IF2_dom3_sf"/>
</dbReference>
<dbReference type="SUPFAM" id="SSF50447">
    <property type="entry name" value="Translation proteins"/>
    <property type="match status" value="2"/>
</dbReference>
<dbReference type="HAMAP" id="MF_00100_B">
    <property type="entry name" value="IF_2_B"/>
    <property type="match status" value="1"/>
</dbReference>
<dbReference type="SUPFAM" id="SSF52156">
    <property type="entry name" value="Initiation factor IF2/eIF5b, domain 3"/>
    <property type="match status" value="1"/>
</dbReference>
<dbReference type="GO" id="GO:0005525">
    <property type="term" value="F:GTP binding"/>
    <property type="evidence" value="ECO:0007669"/>
    <property type="project" value="UniProtKB-KW"/>
</dbReference>
<feature type="compositionally biased region" description="Basic and acidic residues" evidence="10">
    <location>
        <begin position="215"/>
        <end position="271"/>
    </location>
</feature>
<dbReference type="InterPro" id="IPR023115">
    <property type="entry name" value="TIF_IF2_dom3"/>
</dbReference>
<feature type="binding site" evidence="8">
    <location>
        <begin position="501"/>
        <end position="505"/>
    </location>
    <ligand>
        <name>GTP</name>
        <dbReference type="ChEBI" id="CHEBI:37565"/>
    </ligand>
</feature>
<name>A0A8J3CM64_9PROT</name>
<reference evidence="12" key="1">
    <citation type="journal article" date="2014" name="Int. J. Syst. Evol. Microbiol.">
        <title>Complete genome sequence of Corynebacterium casei LMG S-19264T (=DSM 44701T), isolated from a smear-ripened cheese.</title>
        <authorList>
            <consortium name="US DOE Joint Genome Institute (JGI-PGF)"/>
            <person name="Walter F."/>
            <person name="Albersmeier A."/>
            <person name="Kalinowski J."/>
            <person name="Ruckert C."/>
        </authorList>
    </citation>
    <scope>NUCLEOTIDE SEQUENCE</scope>
    <source>
        <strain evidence="12">KCTC 32513</strain>
    </source>
</reference>
<feature type="compositionally biased region" description="Basic and acidic residues" evidence="10">
    <location>
        <begin position="121"/>
        <end position="131"/>
    </location>
</feature>
<dbReference type="Gene3D" id="3.40.50.300">
    <property type="entry name" value="P-loop containing nucleotide triphosphate hydrolases"/>
    <property type="match status" value="1"/>
</dbReference>
<evidence type="ECO:0000256" key="5">
    <source>
        <dbReference type="ARBA" id="ARBA00022917"/>
    </source>
</evidence>
<evidence type="ECO:0000256" key="9">
    <source>
        <dbReference type="RuleBase" id="RU000644"/>
    </source>
</evidence>
<comment type="function">
    <text evidence="7 8 9">One of the essential components for the initiation of protein synthesis. Protects formylmethionyl-tRNA from spontaneous hydrolysis and promotes its binding to the 30S ribosomal subunits. Also involved in the hydrolysis of GTP during the formation of the 70S ribosomal complex.</text>
</comment>
<dbReference type="InterPro" id="IPR006847">
    <property type="entry name" value="IF2_N"/>
</dbReference>
<dbReference type="NCBIfam" id="TIGR00487">
    <property type="entry name" value="IF-2"/>
    <property type="match status" value="1"/>
</dbReference>
<comment type="caution">
    <text evidence="12">The sequence shown here is derived from an EMBL/GenBank/DDBJ whole genome shotgun (WGS) entry which is preliminary data.</text>
</comment>
<keyword evidence="5 8" id="KW-0648">Protein biosynthesis</keyword>
<feature type="compositionally biased region" description="Basic residues" evidence="10">
    <location>
        <begin position="339"/>
        <end position="350"/>
    </location>
</feature>
<evidence type="ECO:0000313" key="12">
    <source>
        <dbReference type="EMBL" id="GHA85861.1"/>
    </source>
</evidence>
<feature type="domain" description="Tr-type G" evidence="11">
    <location>
        <begin position="445"/>
        <end position="615"/>
    </location>
</feature>
<dbReference type="PANTHER" id="PTHR43381:SF5">
    <property type="entry name" value="TR-TYPE G DOMAIN-CONTAINING PROTEIN"/>
    <property type="match status" value="1"/>
</dbReference>
<dbReference type="CDD" id="cd01887">
    <property type="entry name" value="IF2_eIF5B"/>
    <property type="match status" value="1"/>
</dbReference>
<protein>
    <recommendedName>
        <fullName evidence="2 8">Translation initiation factor IF-2</fullName>
    </recommendedName>
</protein>
<sequence>MSDNNNNRPRGPIGGRPGGPTRGPRRTGARPSAVVVEKKKKRLIKPGAGATGSAGVKPKIQLTPKNTPTPPPAPVPTPAPVAPKPTPVTATPAPAPAAPVAEAPTPAPTAPVESPAAKAVDIPKPDADDARPATGPQAATIKTGAAPKGPTLAPPIISAAEAKPIPKPTPKPKPAAPKVSDADIAAAARGLGLSVAEYKARQAALMKAQAQSAERAIKKAAEAEARQARMRDEQAQLEAKKKAEEEAELKRIEEEETAKREKEKENQERLQRKSVGSPLERTEGEELSEIEKAGGRIKKKRNTPPPTRSKGEQKRRRGKLTIVSALSGNDERQRSLAAVKRKRERERQRRMGGSGSREKVQREVVVPETITIADLANRMAERGADVVKYLMQQGTMSTMNDVLDADTAQLIVEDFGHTVKRVSDADVEDNFLIDDEPSAEKDRKPRAPVIAIMGHVDHGKTSLLDALRSTDVASGEAGGITQHIGAYQLQLATGDKITVLDTPGHAAFAQMRTRGAEAVDIVVLVVAADDGVKPQTIESIRYALDANKPIIVAINKMDTYEANALKVETDLLQYNIVTENMSGDVQAIPVSAKKKTGLKELAEAITLQAELMELKANPKRNPDGLVIESRFEKGRGAVTTLLVKRGTLKRGDMIVADEYMGKVKAMMDERGKQLKTAGPSMAIEVMGLDGAPMPGEPFAVVEGEQKAREIVEYRQGLKRKVTASQPSALASMEQMMAKLQNKEVNELPLLVKADVQGSAEAIKASLEGLSNSEVRANVIYAEAGGISESDVQMAMTAGAPIIAFNVRPNKQAKEMAAREGVEIRYYSIIYELIEMVEGVLTGMIKPERRETFIGYAEILEVFNISKLGKIAGCRVTDGRVERGSGVRLLRDDVVIHEGTLKTLKRFKDEVEKVQSGMECGMAFEKYEDLRKGDQIECFTVEMIDRSLDDVALSDMEAESE</sequence>
<dbReference type="RefSeq" id="WP_189495332.1">
    <property type="nucleotide sequence ID" value="NZ_BMZH01000002.1"/>
</dbReference>
<feature type="binding site" evidence="8">
    <location>
        <begin position="454"/>
        <end position="461"/>
    </location>
    <ligand>
        <name>GTP</name>
        <dbReference type="ChEBI" id="CHEBI:37565"/>
    </ligand>
</feature>
<evidence type="ECO:0000256" key="7">
    <source>
        <dbReference type="ARBA" id="ARBA00025162"/>
    </source>
</evidence>
<dbReference type="Proteomes" id="UP000634004">
    <property type="component" value="Unassembled WGS sequence"/>
</dbReference>
<evidence type="ECO:0000313" key="13">
    <source>
        <dbReference type="Proteomes" id="UP000634004"/>
    </source>
</evidence>
<dbReference type="CDD" id="cd03692">
    <property type="entry name" value="mtIF2_IVc"/>
    <property type="match status" value="1"/>
</dbReference>
<dbReference type="InterPro" id="IPR000178">
    <property type="entry name" value="TF_IF2_bacterial-like"/>
</dbReference>
<evidence type="ECO:0000256" key="3">
    <source>
        <dbReference type="ARBA" id="ARBA00022540"/>
    </source>
</evidence>
<evidence type="ECO:0000256" key="4">
    <source>
        <dbReference type="ARBA" id="ARBA00022741"/>
    </source>
</evidence>
<dbReference type="PANTHER" id="PTHR43381">
    <property type="entry name" value="TRANSLATION INITIATION FACTOR IF-2-RELATED"/>
    <property type="match status" value="1"/>
</dbReference>
<dbReference type="NCBIfam" id="TIGR00231">
    <property type="entry name" value="small_GTP"/>
    <property type="match status" value="1"/>
</dbReference>
<feature type="region of interest" description="Disordered" evidence="10">
    <location>
        <begin position="210"/>
        <end position="360"/>
    </location>
</feature>
<keyword evidence="3 8" id="KW-0396">Initiation factor</keyword>
<dbReference type="PRINTS" id="PR01217">
    <property type="entry name" value="PRICHEXTENSN"/>
</dbReference>
<dbReference type="GO" id="GO:0003924">
    <property type="term" value="F:GTPase activity"/>
    <property type="evidence" value="ECO:0007669"/>
    <property type="project" value="UniProtKB-UniRule"/>
</dbReference>
<dbReference type="Gene3D" id="2.40.30.10">
    <property type="entry name" value="Translation factors"/>
    <property type="match status" value="2"/>
</dbReference>
<keyword evidence="8" id="KW-0963">Cytoplasm</keyword>
<comment type="caution">
    <text evidence="8">Lacks conserved residue(s) required for the propagation of feature annotation.</text>
</comment>
<evidence type="ECO:0000256" key="6">
    <source>
        <dbReference type="ARBA" id="ARBA00023134"/>
    </source>
</evidence>
<feature type="binding site" evidence="8">
    <location>
        <begin position="555"/>
        <end position="558"/>
    </location>
    <ligand>
        <name>GTP</name>
        <dbReference type="ChEBI" id="CHEBI:37565"/>
    </ligand>
</feature>
<comment type="subcellular location">
    <subcellularLocation>
        <location evidence="8">Cytoplasm</location>
    </subcellularLocation>
</comment>
<dbReference type="FunFam" id="2.40.30.10:FF:000054">
    <property type="entry name" value="Translation initiation factor IF-2"/>
    <property type="match status" value="1"/>
</dbReference>
<feature type="compositionally biased region" description="Pro residues" evidence="10">
    <location>
        <begin position="165"/>
        <end position="175"/>
    </location>
</feature>
<feature type="compositionally biased region" description="Basic and acidic residues" evidence="10">
    <location>
        <begin position="280"/>
        <end position="294"/>
    </location>
</feature>
<dbReference type="FunFam" id="3.40.50.10050:FF:000001">
    <property type="entry name" value="Translation initiation factor IF-2"/>
    <property type="match status" value="1"/>
</dbReference>
<keyword evidence="4 8" id="KW-0547">Nucleotide-binding</keyword>
<dbReference type="SUPFAM" id="SSF52540">
    <property type="entry name" value="P-loop containing nucleoside triphosphate hydrolases"/>
    <property type="match status" value="1"/>
</dbReference>
<dbReference type="Pfam" id="PF22042">
    <property type="entry name" value="EF-G_D2"/>
    <property type="match status" value="1"/>
</dbReference>
<feature type="compositionally biased region" description="Pro residues" evidence="10">
    <location>
        <begin position="67"/>
        <end position="86"/>
    </location>
</feature>
<evidence type="ECO:0000256" key="2">
    <source>
        <dbReference type="ARBA" id="ARBA00020675"/>
    </source>
</evidence>
<dbReference type="GO" id="GO:0003743">
    <property type="term" value="F:translation initiation factor activity"/>
    <property type="evidence" value="ECO:0007669"/>
    <property type="project" value="UniProtKB-UniRule"/>
</dbReference>
<dbReference type="PROSITE" id="PS51722">
    <property type="entry name" value="G_TR_2"/>
    <property type="match status" value="1"/>
</dbReference>
<dbReference type="InterPro" id="IPR009000">
    <property type="entry name" value="Transl_B-barrel_sf"/>
</dbReference>
<dbReference type="FunFam" id="2.40.30.10:FF:000008">
    <property type="entry name" value="Translation initiation factor IF-2"/>
    <property type="match status" value="1"/>
</dbReference>
<dbReference type="PROSITE" id="PS01176">
    <property type="entry name" value="IF2"/>
    <property type="match status" value="1"/>
</dbReference>
<gene>
    <name evidence="8" type="primary">infB</name>
    <name evidence="12" type="ORF">GCM10009069_06340</name>
</gene>
<accession>A0A8J3CM64</accession>
<feature type="compositionally biased region" description="Low complexity" evidence="10">
    <location>
        <begin position="87"/>
        <end position="117"/>
    </location>
</feature>